<dbReference type="PROSITE" id="PS51658">
    <property type="entry name" value="BFN"/>
    <property type="match status" value="1"/>
</dbReference>
<reference evidence="3 4" key="1">
    <citation type="submission" date="2020-08" db="EMBL/GenBank/DDBJ databases">
        <title>A Genomic Blueprint of the Chicken Gut Microbiome.</title>
        <authorList>
            <person name="Gilroy R."/>
            <person name="Ravi A."/>
            <person name="Getino M."/>
            <person name="Pursley I."/>
            <person name="Horton D.L."/>
            <person name="Alikhan N.-F."/>
            <person name="Baker D."/>
            <person name="Gharbi K."/>
            <person name="Hall N."/>
            <person name="Watson M."/>
            <person name="Adriaenssens E.M."/>
            <person name="Foster-Nyarko E."/>
            <person name="Jarju S."/>
            <person name="Secka A."/>
            <person name="Antonio M."/>
            <person name="Oren A."/>
            <person name="Chaudhuri R."/>
            <person name="La Ragione R.M."/>
            <person name="Hildebrand F."/>
            <person name="Pallen M.J."/>
        </authorList>
    </citation>
    <scope>NUCLEOTIDE SEQUENCE [LARGE SCALE GENOMIC DNA]</scope>
    <source>
        <strain evidence="3 4">Sa1CVN1</strain>
    </source>
</reference>
<proteinExistence type="predicted"/>
<dbReference type="InterPro" id="IPR036104">
    <property type="entry name" value="BFN_sf"/>
</dbReference>
<dbReference type="Gene3D" id="3.10.690.10">
    <property type="entry name" value="Bifunctional nuclease domain"/>
    <property type="match status" value="1"/>
</dbReference>
<dbReference type="PANTHER" id="PTHR15160">
    <property type="entry name" value="VON HIPPEL-LINDAU PROTEIN"/>
    <property type="match status" value="1"/>
</dbReference>
<dbReference type="SUPFAM" id="SSF103256">
    <property type="entry name" value="Hypothetical protein TM0160"/>
    <property type="match status" value="1"/>
</dbReference>
<organism evidence="3 4">
    <name type="scientific">Phocaeicola intestinalis</name>
    <dbReference type="NCBI Taxonomy" id="2762212"/>
    <lineage>
        <taxon>Bacteria</taxon>
        <taxon>Pseudomonadati</taxon>
        <taxon>Bacteroidota</taxon>
        <taxon>Bacteroidia</taxon>
        <taxon>Bacteroidales</taxon>
        <taxon>Bacteroidaceae</taxon>
        <taxon>Phocaeicola</taxon>
    </lineage>
</organism>
<dbReference type="PROSITE" id="PS50151">
    <property type="entry name" value="UVR"/>
    <property type="match status" value="1"/>
</dbReference>
<gene>
    <name evidence="3" type="ORF">H9625_01410</name>
</gene>
<evidence type="ECO:0000259" key="1">
    <source>
        <dbReference type="PROSITE" id="PS50151"/>
    </source>
</evidence>
<evidence type="ECO:0000313" key="4">
    <source>
        <dbReference type="Proteomes" id="UP000620874"/>
    </source>
</evidence>
<dbReference type="Proteomes" id="UP000620874">
    <property type="component" value="Unassembled WGS sequence"/>
</dbReference>
<dbReference type="EMBL" id="JACSPP010000003">
    <property type="protein sequence ID" value="MBD8039118.1"/>
    <property type="molecule type" value="Genomic_DNA"/>
</dbReference>
<feature type="domain" description="BFN" evidence="2">
    <location>
        <begin position="3"/>
        <end position="137"/>
    </location>
</feature>
<dbReference type="InterPro" id="IPR001943">
    <property type="entry name" value="UVR_dom"/>
</dbReference>
<keyword evidence="4" id="KW-1185">Reference proteome</keyword>
<sequence>MKEVELKILDMSSVLKPSDSFALVLEEVGGEERKLALIIGAVEAQGIKMAEMHYRPPRPFTHDLLLNVMAVGRLQCLKGVIYQVKNGIYSTYLYIRRADGEVDVVDARTSDAIVLSLRAGFPLYVYEDILEKEHLRNISSDGSSYTMSINSVDIDMLKRAMDEAVQCEDYERASQLRDEIRKRENEENNKN</sequence>
<evidence type="ECO:0000259" key="2">
    <source>
        <dbReference type="PROSITE" id="PS51658"/>
    </source>
</evidence>
<protein>
    <submittedName>
        <fullName evidence="3">Bifunctional nuclease family protein</fullName>
    </submittedName>
</protein>
<dbReference type="Pfam" id="PF02151">
    <property type="entry name" value="UVR"/>
    <property type="match status" value="1"/>
</dbReference>
<dbReference type="PANTHER" id="PTHR15160:SF1">
    <property type="entry name" value="VON HIPPEL-LINDAU DISEASE TUMOR SUPPRESSOR"/>
    <property type="match status" value="1"/>
</dbReference>
<evidence type="ECO:0000313" key="3">
    <source>
        <dbReference type="EMBL" id="MBD8039118.1"/>
    </source>
</evidence>
<dbReference type="InterPro" id="IPR003729">
    <property type="entry name" value="Bi_nuclease_dom"/>
</dbReference>
<dbReference type="Gene3D" id="4.10.860.10">
    <property type="entry name" value="UVR domain"/>
    <property type="match status" value="1"/>
</dbReference>
<accession>A0ABR8Y4I9</accession>
<comment type="caution">
    <text evidence="3">The sequence shown here is derived from an EMBL/GenBank/DDBJ whole genome shotgun (WGS) entry which is preliminary data.</text>
</comment>
<feature type="domain" description="UVR" evidence="1">
    <location>
        <begin position="151"/>
        <end position="186"/>
    </location>
</feature>
<name>A0ABR8Y4I9_9BACT</name>
<dbReference type="Pfam" id="PF02577">
    <property type="entry name" value="BFN_dom"/>
    <property type="match status" value="1"/>
</dbReference>
<dbReference type="RefSeq" id="WP_087247244.1">
    <property type="nucleotide sequence ID" value="NZ_JACSPP010000003.1"/>
</dbReference>